<dbReference type="AlphaFoldDB" id="A0A9P8SZV6"/>
<name>A0A9P8SZV6_9ASCO</name>
<evidence type="ECO:0000313" key="2">
    <source>
        <dbReference type="Proteomes" id="UP000788993"/>
    </source>
</evidence>
<dbReference type="EMBL" id="JAEUBD010001468">
    <property type="protein sequence ID" value="KAH3661098.1"/>
    <property type="molecule type" value="Genomic_DNA"/>
</dbReference>
<reference evidence="1" key="1">
    <citation type="journal article" date="2021" name="Open Biol.">
        <title>Shared evolutionary footprints suggest mitochondrial oxidative damage underlies multiple complex I losses in fungi.</title>
        <authorList>
            <person name="Schikora-Tamarit M.A."/>
            <person name="Marcet-Houben M."/>
            <person name="Nosek J."/>
            <person name="Gabaldon T."/>
        </authorList>
    </citation>
    <scope>NUCLEOTIDE SEQUENCE</scope>
    <source>
        <strain evidence="1">NCAIM Y.01608</strain>
    </source>
</reference>
<sequence length="125" mass="13714">MSLQAFPSIQFLTVTSSISRKASNVLSTDFLTLVMECLRKGNRRGIRCLKLSSSFSVAYSFILSKTSLCEQSFAKRSITDPMDALRSSFRSVKPCQITFTILNTMSSLSLTKSLAIGINVEAATL</sequence>
<accession>A0A9P8SZV6</accession>
<gene>
    <name evidence="1" type="ORF">OGATHE_005431</name>
</gene>
<keyword evidence="2" id="KW-1185">Reference proteome</keyword>
<protein>
    <submittedName>
        <fullName evidence="1">Uncharacterized protein</fullName>
    </submittedName>
</protein>
<evidence type="ECO:0000313" key="1">
    <source>
        <dbReference type="EMBL" id="KAH3661098.1"/>
    </source>
</evidence>
<organism evidence="1 2">
    <name type="scientific">Ogataea polymorpha</name>
    <dbReference type="NCBI Taxonomy" id="460523"/>
    <lineage>
        <taxon>Eukaryota</taxon>
        <taxon>Fungi</taxon>
        <taxon>Dikarya</taxon>
        <taxon>Ascomycota</taxon>
        <taxon>Saccharomycotina</taxon>
        <taxon>Pichiomycetes</taxon>
        <taxon>Pichiales</taxon>
        <taxon>Pichiaceae</taxon>
        <taxon>Ogataea</taxon>
    </lineage>
</organism>
<proteinExistence type="predicted"/>
<dbReference type="Proteomes" id="UP000788993">
    <property type="component" value="Unassembled WGS sequence"/>
</dbReference>
<comment type="caution">
    <text evidence="1">The sequence shown here is derived from an EMBL/GenBank/DDBJ whole genome shotgun (WGS) entry which is preliminary data.</text>
</comment>
<reference evidence="1" key="2">
    <citation type="submission" date="2021-01" db="EMBL/GenBank/DDBJ databases">
        <authorList>
            <person name="Schikora-Tamarit M.A."/>
        </authorList>
    </citation>
    <scope>NUCLEOTIDE SEQUENCE</scope>
    <source>
        <strain evidence="1">NCAIM Y.01608</strain>
    </source>
</reference>